<dbReference type="Proteomes" id="UP001145742">
    <property type="component" value="Unassembled WGS sequence"/>
</dbReference>
<reference evidence="1" key="1">
    <citation type="submission" date="2019-10" db="EMBL/GenBank/DDBJ databases">
        <authorList>
            <person name="Soares A.E.R."/>
            <person name="Aleixo A."/>
            <person name="Schneider P."/>
            <person name="Miyaki C.Y."/>
            <person name="Schneider M.P."/>
            <person name="Mello C."/>
            <person name="Vasconcelos A.T.R."/>
        </authorList>
    </citation>
    <scope>NUCLEOTIDE SEQUENCE</scope>
    <source>
        <tissue evidence="1">Muscle</tissue>
    </source>
</reference>
<sequence length="102" mass="11181">MSTGMRYKSKLVNPGLAAQNIQQSLSESFQPIVLENTRHSYCLIQVRESCCHQYTSVATCTVETVAVLKNNHRVVVLVLSAVLPVQTISSTVCGEKELGCCH</sequence>
<proteinExistence type="predicted"/>
<protein>
    <submittedName>
        <fullName evidence="1">Uncharacterized protein</fullName>
    </submittedName>
</protein>
<name>A0ABQ9D018_9PASS</name>
<gene>
    <name evidence="1" type="ORF">WISP_99253</name>
</gene>
<comment type="caution">
    <text evidence="1">The sequence shown here is derived from an EMBL/GenBank/DDBJ whole genome shotgun (WGS) entry which is preliminary data.</text>
</comment>
<evidence type="ECO:0000313" key="1">
    <source>
        <dbReference type="EMBL" id="KAJ7412051.1"/>
    </source>
</evidence>
<accession>A0ABQ9D018</accession>
<dbReference type="EMBL" id="WHWB01034265">
    <property type="protein sequence ID" value="KAJ7412051.1"/>
    <property type="molecule type" value="Genomic_DNA"/>
</dbReference>
<organism evidence="1 2">
    <name type="scientific">Willisornis vidua</name>
    <name type="common">Xingu scale-backed antbird</name>
    <dbReference type="NCBI Taxonomy" id="1566151"/>
    <lineage>
        <taxon>Eukaryota</taxon>
        <taxon>Metazoa</taxon>
        <taxon>Chordata</taxon>
        <taxon>Craniata</taxon>
        <taxon>Vertebrata</taxon>
        <taxon>Euteleostomi</taxon>
        <taxon>Archelosauria</taxon>
        <taxon>Archosauria</taxon>
        <taxon>Dinosauria</taxon>
        <taxon>Saurischia</taxon>
        <taxon>Theropoda</taxon>
        <taxon>Coelurosauria</taxon>
        <taxon>Aves</taxon>
        <taxon>Neognathae</taxon>
        <taxon>Neoaves</taxon>
        <taxon>Telluraves</taxon>
        <taxon>Australaves</taxon>
        <taxon>Passeriformes</taxon>
        <taxon>Thamnophilidae</taxon>
        <taxon>Willisornis</taxon>
    </lineage>
</organism>
<evidence type="ECO:0000313" key="2">
    <source>
        <dbReference type="Proteomes" id="UP001145742"/>
    </source>
</evidence>
<keyword evidence="2" id="KW-1185">Reference proteome</keyword>